<dbReference type="PATRIC" id="fig|400092.3.peg.1370"/>
<dbReference type="HOGENOM" id="CLU_044118_0_4_10"/>
<reference evidence="9 10" key="1">
    <citation type="journal article" date="2015" name="Sci. Rep.">
        <title>Unraveling adaptation of Pontibacter korlensis to radiation and infertility in desert through complete genome and comparative transcriptomic analysis.</title>
        <authorList>
            <person name="Dai J."/>
            <person name="Dai W."/>
            <person name="Qiu C."/>
            <person name="Yang Z."/>
            <person name="Zhang Y."/>
            <person name="Zhou M."/>
            <person name="Zhang L."/>
            <person name="Fang C."/>
            <person name="Gao Q."/>
            <person name="Yang Q."/>
            <person name="Li X."/>
            <person name="Wang Z."/>
            <person name="Wang Z."/>
            <person name="Jia Z."/>
            <person name="Chen X."/>
        </authorList>
    </citation>
    <scope>NUCLEOTIDE SEQUENCE [LARGE SCALE GENOMIC DNA]</scope>
    <source>
        <strain evidence="9 10">X14-1T</strain>
    </source>
</reference>
<feature type="binding site" evidence="7">
    <location>
        <position position="87"/>
    </location>
    <ligand>
        <name>Mg(2+)</name>
        <dbReference type="ChEBI" id="CHEBI:18420"/>
        <label>1</label>
        <note>catalytic</note>
    </ligand>
</feature>
<organism evidence="9 10">
    <name type="scientific">Pontibacter korlensis</name>
    <dbReference type="NCBI Taxonomy" id="400092"/>
    <lineage>
        <taxon>Bacteria</taxon>
        <taxon>Pseudomonadati</taxon>
        <taxon>Bacteroidota</taxon>
        <taxon>Cytophagia</taxon>
        <taxon>Cytophagales</taxon>
        <taxon>Hymenobacteraceae</taxon>
        <taxon>Pontibacter</taxon>
    </lineage>
</organism>
<accession>A0A0E3ZEA8</accession>
<dbReference type="EMBL" id="CP009621">
    <property type="protein sequence ID" value="AKD02783.1"/>
    <property type="molecule type" value="Genomic_DNA"/>
</dbReference>
<feature type="binding site" evidence="7">
    <location>
        <position position="213"/>
    </location>
    <ligand>
        <name>Mg(2+)</name>
        <dbReference type="ChEBI" id="CHEBI:18420"/>
        <label>1</label>
        <note>catalytic</note>
    </ligand>
</feature>
<feature type="binding site" evidence="7">
    <location>
        <position position="88"/>
    </location>
    <ligand>
        <name>Mg(2+)</name>
        <dbReference type="ChEBI" id="CHEBI:18420"/>
        <label>1</label>
        <note>catalytic</note>
    </ligand>
</feature>
<dbReference type="InterPro" id="IPR020550">
    <property type="entry name" value="Inositol_monophosphatase_CS"/>
</dbReference>
<dbReference type="RefSeq" id="WP_046309737.1">
    <property type="nucleotide sequence ID" value="NZ_CBCSCY010000001.1"/>
</dbReference>
<evidence type="ECO:0000256" key="1">
    <source>
        <dbReference type="ARBA" id="ARBA00001033"/>
    </source>
</evidence>
<keyword evidence="4 7" id="KW-0479">Metal-binding</keyword>
<dbReference type="AlphaFoldDB" id="A0A0E3ZEA8"/>
<dbReference type="OrthoDB" id="9772456at2"/>
<dbReference type="Proteomes" id="UP000033109">
    <property type="component" value="Chromosome"/>
</dbReference>
<evidence type="ECO:0000256" key="2">
    <source>
        <dbReference type="ARBA" id="ARBA00001946"/>
    </source>
</evidence>
<comment type="cofactor">
    <cofactor evidence="2 7 8">
        <name>Mg(2+)</name>
        <dbReference type="ChEBI" id="CHEBI:18420"/>
    </cofactor>
</comment>
<dbReference type="GO" id="GO:0008934">
    <property type="term" value="F:inositol monophosphate 1-phosphatase activity"/>
    <property type="evidence" value="ECO:0007669"/>
    <property type="project" value="InterPro"/>
</dbReference>
<proteinExistence type="inferred from homology"/>
<dbReference type="EC" id="3.1.3.25" evidence="8"/>
<dbReference type="KEGG" id="pko:PKOR_06160"/>
<evidence type="ECO:0000256" key="8">
    <source>
        <dbReference type="RuleBase" id="RU364068"/>
    </source>
</evidence>
<dbReference type="CDD" id="cd01639">
    <property type="entry name" value="IMPase"/>
    <property type="match status" value="1"/>
</dbReference>
<name>A0A0E3ZEA8_9BACT</name>
<dbReference type="STRING" id="400092.PKOR_06160"/>
<dbReference type="InterPro" id="IPR020583">
    <property type="entry name" value="Inositol_monoP_metal-BS"/>
</dbReference>
<evidence type="ECO:0000256" key="6">
    <source>
        <dbReference type="ARBA" id="ARBA00022842"/>
    </source>
</evidence>
<dbReference type="GO" id="GO:0007165">
    <property type="term" value="P:signal transduction"/>
    <property type="evidence" value="ECO:0007669"/>
    <property type="project" value="TreeGrafter"/>
</dbReference>
<dbReference type="Gene3D" id="3.30.540.10">
    <property type="entry name" value="Fructose-1,6-Bisphosphatase, subunit A, domain 1"/>
    <property type="match status" value="1"/>
</dbReference>
<evidence type="ECO:0000256" key="5">
    <source>
        <dbReference type="ARBA" id="ARBA00022801"/>
    </source>
</evidence>
<protein>
    <recommendedName>
        <fullName evidence="8">Inositol-1-monophosphatase</fullName>
        <ecNumber evidence="8">3.1.3.25</ecNumber>
    </recommendedName>
</protein>
<evidence type="ECO:0000313" key="10">
    <source>
        <dbReference type="Proteomes" id="UP000033109"/>
    </source>
</evidence>
<evidence type="ECO:0000256" key="7">
    <source>
        <dbReference type="PIRSR" id="PIRSR600760-2"/>
    </source>
</evidence>
<dbReference type="PANTHER" id="PTHR20854">
    <property type="entry name" value="INOSITOL MONOPHOSPHATASE"/>
    <property type="match status" value="1"/>
</dbReference>
<dbReference type="InterPro" id="IPR000760">
    <property type="entry name" value="Inositol_monophosphatase-like"/>
</dbReference>
<dbReference type="PROSITE" id="PS00630">
    <property type="entry name" value="IMP_2"/>
    <property type="match status" value="1"/>
</dbReference>
<dbReference type="PRINTS" id="PR01959">
    <property type="entry name" value="SBIMPHPHTASE"/>
</dbReference>
<sequence length="267" mass="29603">MNLNQIANNLNVICRHVGAFIKQEGENFDRSKIEQKGFNDLVSYVDKEAEQQLVEGLRKLLPEAGFITEEGTATTKGERFNWVIDPLDGTTNFTHGLPVHCVSVGLLDGDEVVVGTVYDPNRDECFWAYKDGGAYCNDTPIKVSDAPALKDSLIATGFPYYDFGLTQQYLQVLGSFMAKSHGIRRMGSAAIDLVYVACGRFEGFFEYNLNPWDVAGGAIIVKEAGGKLSKFTEDGDYVFGREIIASNRNVHSEMQQVVAEFWNQAQS</sequence>
<dbReference type="SUPFAM" id="SSF56655">
    <property type="entry name" value="Carbohydrate phosphatase"/>
    <property type="match status" value="1"/>
</dbReference>
<feature type="binding site" evidence="7">
    <location>
        <position position="69"/>
    </location>
    <ligand>
        <name>Mg(2+)</name>
        <dbReference type="ChEBI" id="CHEBI:18420"/>
        <label>1</label>
        <note>catalytic</note>
    </ligand>
</feature>
<dbReference type="PANTHER" id="PTHR20854:SF4">
    <property type="entry name" value="INOSITOL-1-MONOPHOSPHATASE-RELATED"/>
    <property type="match status" value="1"/>
</dbReference>
<dbReference type="GO" id="GO:0046854">
    <property type="term" value="P:phosphatidylinositol phosphate biosynthetic process"/>
    <property type="evidence" value="ECO:0007669"/>
    <property type="project" value="InterPro"/>
</dbReference>
<evidence type="ECO:0000256" key="3">
    <source>
        <dbReference type="ARBA" id="ARBA00009759"/>
    </source>
</evidence>
<dbReference type="InterPro" id="IPR033942">
    <property type="entry name" value="IMPase"/>
</dbReference>
<dbReference type="Gene3D" id="3.40.190.80">
    <property type="match status" value="1"/>
</dbReference>
<comment type="similarity">
    <text evidence="3 8">Belongs to the inositol monophosphatase superfamily.</text>
</comment>
<comment type="catalytic activity">
    <reaction evidence="1 8">
        <text>a myo-inositol phosphate + H2O = myo-inositol + phosphate</text>
        <dbReference type="Rhea" id="RHEA:24056"/>
        <dbReference type="ChEBI" id="CHEBI:15377"/>
        <dbReference type="ChEBI" id="CHEBI:17268"/>
        <dbReference type="ChEBI" id="CHEBI:43474"/>
        <dbReference type="ChEBI" id="CHEBI:84139"/>
        <dbReference type="EC" id="3.1.3.25"/>
    </reaction>
</comment>
<dbReference type="PROSITE" id="PS00629">
    <property type="entry name" value="IMP_1"/>
    <property type="match status" value="1"/>
</dbReference>
<dbReference type="InterPro" id="IPR022337">
    <property type="entry name" value="Inositol_monophosphatase_SuhB"/>
</dbReference>
<dbReference type="PRINTS" id="PR00377">
    <property type="entry name" value="IMPHPHTASES"/>
</dbReference>
<feature type="binding site" evidence="7">
    <location>
        <position position="85"/>
    </location>
    <ligand>
        <name>Mg(2+)</name>
        <dbReference type="ChEBI" id="CHEBI:18420"/>
        <label>1</label>
        <note>catalytic</note>
    </ligand>
</feature>
<evidence type="ECO:0000313" key="9">
    <source>
        <dbReference type="EMBL" id="AKD02783.1"/>
    </source>
</evidence>
<keyword evidence="6 7" id="KW-0460">Magnesium</keyword>
<keyword evidence="5 8" id="KW-0378">Hydrolase</keyword>
<dbReference type="Pfam" id="PF00459">
    <property type="entry name" value="Inositol_P"/>
    <property type="match status" value="1"/>
</dbReference>
<keyword evidence="10" id="KW-1185">Reference proteome</keyword>
<evidence type="ECO:0000256" key="4">
    <source>
        <dbReference type="ARBA" id="ARBA00022723"/>
    </source>
</evidence>
<dbReference type="GO" id="GO:0046872">
    <property type="term" value="F:metal ion binding"/>
    <property type="evidence" value="ECO:0007669"/>
    <property type="project" value="UniProtKB-KW"/>
</dbReference>
<dbReference type="GO" id="GO:0006020">
    <property type="term" value="P:inositol metabolic process"/>
    <property type="evidence" value="ECO:0007669"/>
    <property type="project" value="TreeGrafter"/>
</dbReference>
<gene>
    <name evidence="9" type="ORF">PKOR_06160</name>
</gene>
<dbReference type="FunFam" id="3.30.540.10:FF:000003">
    <property type="entry name" value="Inositol-1-monophosphatase"/>
    <property type="match status" value="1"/>
</dbReference>